<evidence type="ECO:0000256" key="5">
    <source>
        <dbReference type="ARBA" id="ARBA00023277"/>
    </source>
</evidence>
<dbReference type="Proteomes" id="UP000012960">
    <property type="component" value="Unplaced"/>
</dbReference>
<dbReference type="PANTHER" id="PTHR45708">
    <property type="entry name" value="ENDOCHITINASE"/>
    <property type="match status" value="1"/>
</dbReference>
<dbReference type="GO" id="GO:0008843">
    <property type="term" value="F:endochitinase activity"/>
    <property type="evidence" value="ECO:0007669"/>
    <property type="project" value="UniProtKB-EC"/>
</dbReference>
<evidence type="ECO:0000313" key="8">
    <source>
        <dbReference type="Proteomes" id="UP000012960"/>
    </source>
</evidence>
<dbReference type="InterPro" id="IPR050542">
    <property type="entry name" value="Glycosyl_Hydrlase18_Chitinase"/>
</dbReference>
<dbReference type="EnsemblPlants" id="Ma02_t01290.1">
    <property type="protein sequence ID" value="Ma02_p01290.1"/>
    <property type="gene ID" value="Ma02_g01290"/>
</dbReference>
<keyword evidence="3" id="KW-0146">Chitin degradation</keyword>
<reference evidence="7" key="2">
    <citation type="submission" date="2021-05" db="UniProtKB">
        <authorList>
            <consortium name="EnsemblPlants"/>
        </authorList>
    </citation>
    <scope>IDENTIFICATION</scope>
    <source>
        <strain evidence="7">subsp. malaccensis</strain>
    </source>
</reference>
<dbReference type="InParanoid" id="A0A804HY30"/>
<organism evidence="7 8">
    <name type="scientific">Musa acuminata subsp. malaccensis</name>
    <name type="common">Wild banana</name>
    <name type="synonym">Musa malaccensis</name>
    <dbReference type="NCBI Taxonomy" id="214687"/>
    <lineage>
        <taxon>Eukaryota</taxon>
        <taxon>Viridiplantae</taxon>
        <taxon>Streptophyta</taxon>
        <taxon>Embryophyta</taxon>
        <taxon>Tracheophyta</taxon>
        <taxon>Spermatophyta</taxon>
        <taxon>Magnoliopsida</taxon>
        <taxon>Liliopsida</taxon>
        <taxon>Zingiberales</taxon>
        <taxon>Musaceae</taxon>
        <taxon>Musa</taxon>
    </lineage>
</organism>
<evidence type="ECO:0000313" key="6">
    <source>
        <dbReference type="EMBL" id="CAG1860661.1"/>
    </source>
</evidence>
<dbReference type="SUPFAM" id="SSF51445">
    <property type="entry name" value="(Trans)glycosidases"/>
    <property type="match status" value="1"/>
</dbReference>
<dbReference type="GO" id="GO:0006032">
    <property type="term" value="P:chitin catabolic process"/>
    <property type="evidence" value="ECO:0007669"/>
    <property type="project" value="UniProtKB-KW"/>
</dbReference>
<protein>
    <submittedName>
        <fullName evidence="6">(wild Malaysian banana) hypothetical protein</fullName>
    </submittedName>
</protein>
<dbReference type="AlphaFoldDB" id="A0A804HY30"/>
<keyword evidence="4" id="KW-1015">Disulfide bond</keyword>
<evidence type="ECO:0000313" key="7">
    <source>
        <dbReference type="EnsemblPlants" id="Ma02_p01290.1"/>
    </source>
</evidence>
<accession>A0A804HY30</accession>
<comment type="catalytic activity">
    <reaction evidence="1">
        <text>Random endo-hydrolysis of N-acetyl-beta-D-glucosaminide (1-&gt;4)-beta-linkages in chitin and chitodextrins.</text>
        <dbReference type="EC" id="3.2.1.14"/>
    </reaction>
</comment>
<dbReference type="InterPro" id="IPR017853">
    <property type="entry name" value="GH"/>
</dbReference>
<evidence type="ECO:0000256" key="3">
    <source>
        <dbReference type="ARBA" id="ARBA00023024"/>
    </source>
</evidence>
<reference evidence="6" key="1">
    <citation type="submission" date="2021-03" db="EMBL/GenBank/DDBJ databases">
        <authorList>
            <consortium name="Genoscope - CEA"/>
            <person name="William W."/>
        </authorList>
    </citation>
    <scope>NUCLEOTIDE SEQUENCE</scope>
    <source>
        <strain evidence="6">Doubled-haploid Pahang</strain>
    </source>
</reference>
<dbReference type="Gramene" id="Ma02_t01290.1">
    <property type="protein sequence ID" value="Ma02_p01290.1"/>
    <property type="gene ID" value="Ma02_g01290"/>
</dbReference>
<dbReference type="Gene3D" id="3.20.20.80">
    <property type="entry name" value="Glycosidases"/>
    <property type="match status" value="1"/>
</dbReference>
<evidence type="ECO:0000256" key="2">
    <source>
        <dbReference type="ARBA" id="ARBA00022729"/>
    </source>
</evidence>
<dbReference type="EMBL" id="HG996467">
    <property type="protein sequence ID" value="CAG1860661.1"/>
    <property type="molecule type" value="Genomic_DNA"/>
</dbReference>
<dbReference type="PANTHER" id="PTHR45708:SF22">
    <property type="entry name" value="ACIDIC ENDOCHITINASE"/>
    <property type="match status" value="1"/>
</dbReference>
<name>A0A804HY30_MUSAM</name>
<evidence type="ECO:0000256" key="1">
    <source>
        <dbReference type="ARBA" id="ARBA00000822"/>
    </source>
</evidence>
<keyword evidence="2" id="KW-0732">Signal</keyword>
<proteinExistence type="predicted"/>
<keyword evidence="8" id="KW-1185">Reference proteome</keyword>
<evidence type="ECO:0000256" key="4">
    <source>
        <dbReference type="ARBA" id="ARBA00023157"/>
    </source>
</evidence>
<gene>
    <name evidence="6" type="ORF">GSMUA_55550.1</name>
</gene>
<keyword evidence="5" id="KW-0119">Carbohydrate metabolism</keyword>
<sequence length="64" mass="7461">MSEQKVHLSVTPLCPMPNYFHQPAIVTGLLDYLWVQFYNNYCQYSSVMLPTYGMLEILIVSKPF</sequence>
<keyword evidence="3" id="KW-0624">Polysaccharide degradation</keyword>